<protein>
    <submittedName>
        <fullName evidence="1">Uncharacterized protein</fullName>
    </submittedName>
</protein>
<evidence type="ECO:0000313" key="1">
    <source>
        <dbReference type="EMBL" id="KAH7929523.1"/>
    </source>
</evidence>
<name>A0ACB8BW79_9AGAM</name>
<gene>
    <name evidence="1" type="ORF">BV22DRAFT_119849</name>
</gene>
<organism evidence="1 2">
    <name type="scientific">Leucogyrophana mollusca</name>
    <dbReference type="NCBI Taxonomy" id="85980"/>
    <lineage>
        <taxon>Eukaryota</taxon>
        <taxon>Fungi</taxon>
        <taxon>Dikarya</taxon>
        <taxon>Basidiomycota</taxon>
        <taxon>Agaricomycotina</taxon>
        <taxon>Agaricomycetes</taxon>
        <taxon>Agaricomycetidae</taxon>
        <taxon>Boletales</taxon>
        <taxon>Boletales incertae sedis</taxon>
        <taxon>Leucogyrophana</taxon>
    </lineage>
</organism>
<proteinExistence type="predicted"/>
<dbReference type="Proteomes" id="UP000790709">
    <property type="component" value="Unassembled WGS sequence"/>
</dbReference>
<accession>A0ACB8BW79</accession>
<sequence length="95" mass="10387">MRRRARRLGLEGVCAALLNLTLWPKSTSCYHFAVSASGLYAEAPRTMDVNMLQEKRVSSNQRGPPGYRCANSNASATRDLMSPSLTASNQLTPLT</sequence>
<evidence type="ECO:0000313" key="2">
    <source>
        <dbReference type="Proteomes" id="UP000790709"/>
    </source>
</evidence>
<dbReference type="EMBL" id="MU266340">
    <property type="protein sequence ID" value="KAH7929523.1"/>
    <property type="molecule type" value="Genomic_DNA"/>
</dbReference>
<comment type="caution">
    <text evidence="1">The sequence shown here is derived from an EMBL/GenBank/DDBJ whole genome shotgun (WGS) entry which is preliminary data.</text>
</comment>
<reference evidence="1" key="1">
    <citation type="journal article" date="2021" name="New Phytol.">
        <title>Evolutionary innovations through gain and loss of genes in the ectomycorrhizal Boletales.</title>
        <authorList>
            <person name="Wu G."/>
            <person name="Miyauchi S."/>
            <person name="Morin E."/>
            <person name="Kuo A."/>
            <person name="Drula E."/>
            <person name="Varga T."/>
            <person name="Kohler A."/>
            <person name="Feng B."/>
            <person name="Cao Y."/>
            <person name="Lipzen A."/>
            <person name="Daum C."/>
            <person name="Hundley H."/>
            <person name="Pangilinan J."/>
            <person name="Johnson J."/>
            <person name="Barry K."/>
            <person name="LaButti K."/>
            <person name="Ng V."/>
            <person name="Ahrendt S."/>
            <person name="Min B."/>
            <person name="Choi I.G."/>
            <person name="Park H."/>
            <person name="Plett J.M."/>
            <person name="Magnuson J."/>
            <person name="Spatafora J.W."/>
            <person name="Nagy L.G."/>
            <person name="Henrissat B."/>
            <person name="Grigoriev I.V."/>
            <person name="Yang Z.L."/>
            <person name="Xu J."/>
            <person name="Martin F.M."/>
        </authorList>
    </citation>
    <scope>NUCLEOTIDE SEQUENCE</scope>
    <source>
        <strain evidence="1">KUC20120723A-06</strain>
    </source>
</reference>
<keyword evidence="2" id="KW-1185">Reference proteome</keyword>